<proteinExistence type="inferred from homology"/>
<evidence type="ECO:0000256" key="2">
    <source>
        <dbReference type="ARBA" id="ARBA00029460"/>
    </source>
</evidence>
<dbReference type="GO" id="GO:0032259">
    <property type="term" value="P:methylation"/>
    <property type="evidence" value="ECO:0007669"/>
    <property type="project" value="InterPro"/>
</dbReference>
<evidence type="ECO:0000256" key="1">
    <source>
        <dbReference type="ARBA" id="ARBA00022884"/>
    </source>
</evidence>
<dbReference type="NCBIfam" id="TIGR00478">
    <property type="entry name" value="tly"/>
    <property type="match status" value="1"/>
</dbReference>
<dbReference type="InterPro" id="IPR036986">
    <property type="entry name" value="S4_RNA-bd_sf"/>
</dbReference>
<dbReference type="STRING" id="426355.Mrad2831_3820"/>
<gene>
    <name evidence="7" type="ordered locus">Mrad2831_3820</name>
</gene>
<dbReference type="Gene3D" id="3.40.50.150">
    <property type="entry name" value="Vaccinia Virus protein VP39"/>
    <property type="match status" value="1"/>
</dbReference>
<dbReference type="EMBL" id="CP001001">
    <property type="protein sequence ID" value="ACB25795.1"/>
    <property type="molecule type" value="Genomic_DNA"/>
</dbReference>
<feature type="domain" description="RNA-binding S4" evidence="5">
    <location>
        <begin position="24"/>
        <end position="71"/>
    </location>
</feature>
<dbReference type="PANTHER" id="PTHR32319">
    <property type="entry name" value="BACTERIAL HEMOLYSIN-LIKE PROTEIN"/>
    <property type="match status" value="1"/>
</dbReference>
<dbReference type="InterPro" id="IPR002942">
    <property type="entry name" value="S4_RNA-bd"/>
</dbReference>
<evidence type="ECO:0000256" key="4">
    <source>
        <dbReference type="SAM" id="MobiDB-lite"/>
    </source>
</evidence>
<dbReference type="RefSeq" id="WP_012320753.1">
    <property type="nucleotide sequence ID" value="NC_010505.1"/>
</dbReference>
<dbReference type="PANTHER" id="PTHR32319:SF0">
    <property type="entry name" value="BACTERIAL HEMOLYSIN-LIKE PROTEIN"/>
    <property type="match status" value="1"/>
</dbReference>
<protein>
    <submittedName>
        <fullName evidence="7">Hemolysin A</fullName>
    </submittedName>
</protein>
<dbReference type="InterPro" id="IPR002877">
    <property type="entry name" value="RNA_MeTrfase_FtsJ_dom"/>
</dbReference>
<comment type="similarity">
    <text evidence="2">Belongs to the TlyA family.</text>
</comment>
<evidence type="ECO:0000313" key="7">
    <source>
        <dbReference type="EMBL" id="ACB25795.1"/>
    </source>
</evidence>
<dbReference type="PIRSF" id="PIRSF005578">
    <property type="entry name" value="TlyA"/>
    <property type="match status" value="1"/>
</dbReference>
<dbReference type="HOGENOM" id="CLU_058015_1_0_5"/>
<dbReference type="Proteomes" id="UP000006589">
    <property type="component" value="Chromosome"/>
</dbReference>
<dbReference type="Pfam" id="PF01728">
    <property type="entry name" value="FtsJ"/>
    <property type="match status" value="1"/>
</dbReference>
<dbReference type="GO" id="GO:0008168">
    <property type="term" value="F:methyltransferase activity"/>
    <property type="evidence" value="ECO:0007669"/>
    <property type="project" value="InterPro"/>
</dbReference>
<evidence type="ECO:0000259" key="6">
    <source>
        <dbReference type="Pfam" id="PF01728"/>
    </source>
</evidence>
<dbReference type="InterPro" id="IPR029063">
    <property type="entry name" value="SAM-dependent_MTases_sf"/>
</dbReference>
<organism evidence="7 8">
    <name type="scientific">Methylobacterium radiotolerans (strain ATCC 27329 / DSM 1819 / JCM 2831 / NBRC 15690 / NCIMB 10815 / 0-1)</name>
    <dbReference type="NCBI Taxonomy" id="426355"/>
    <lineage>
        <taxon>Bacteria</taxon>
        <taxon>Pseudomonadati</taxon>
        <taxon>Pseudomonadota</taxon>
        <taxon>Alphaproteobacteria</taxon>
        <taxon>Hyphomicrobiales</taxon>
        <taxon>Methylobacteriaceae</taxon>
        <taxon>Methylobacterium</taxon>
    </lineage>
</organism>
<dbReference type="GeneID" id="6139874"/>
<keyword evidence="1 3" id="KW-0694">RNA-binding</keyword>
<name>B1LY24_METRJ</name>
<dbReference type="Gene3D" id="3.10.290.10">
    <property type="entry name" value="RNA-binding S4 domain"/>
    <property type="match status" value="1"/>
</dbReference>
<dbReference type="GO" id="GO:0003723">
    <property type="term" value="F:RNA binding"/>
    <property type="evidence" value="ECO:0007669"/>
    <property type="project" value="UniProtKB-KW"/>
</dbReference>
<dbReference type="InterPro" id="IPR047048">
    <property type="entry name" value="TlyA"/>
</dbReference>
<reference evidence="7 8" key="1">
    <citation type="submission" date="2008-03" db="EMBL/GenBank/DDBJ databases">
        <title>Complete sequence of chromosome of Methylobacterium radiotolerans JCM 2831.</title>
        <authorList>
            <consortium name="US DOE Joint Genome Institute"/>
            <person name="Copeland A."/>
            <person name="Lucas S."/>
            <person name="Lapidus A."/>
            <person name="Glavina del Rio T."/>
            <person name="Dalin E."/>
            <person name="Tice H."/>
            <person name="Bruce D."/>
            <person name="Goodwin L."/>
            <person name="Pitluck S."/>
            <person name="Kiss H."/>
            <person name="Brettin T."/>
            <person name="Detter J.C."/>
            <person name="Han C."/>
            <person name="Kuske C.R."/>
            <person name="Schmutz J."/>
            <person name="Larimer F."/>
            <person name="Land M."/>
            <person name="Hauser L."/>
            <person name="Kyrpides N."/>
            <person name="Mikhailova N."/>
            <person name="Marx C.J."/>
            <person name="Richardson P."/>
        </authorList>
    </citation>
    <scope>NUCLEOTIDE SEQUENCE [LARGE SCALE GENOMIC DNA]</scope>
    <source>
        <strain evidence="8">ATCC 27329 / DSM 1819 / JCM 2831 / NBRC 15690 / NCIMB 10815 / 0-1</strain>
    </source>
</reference>
<accession>B1LY24</accession>
<sequence length="263" mass="27222">MTRDRTSPDRAAPADDPADDPGPRRADLYLVAHGHFESRARAQAAIRAGLVRVDGRPLARPSDSIAPGARVEAEPEHPYASRGGLKLAAALDAFGVDPAGRVALDVGASTGGFTDVLLARGARHVHALDVGRGQLHPRLAGDPRVTNREGTDIRGLGADTLVPPPDLASVDVSFIGLRLVLPVLPGLLRPASAIVALIKPQFEAGRARVGRGGLVRDPAVHAEVCAAVRETLEGLGATILGLIDSPVPGGDGNAEFLIGARFP</sequence>
<dbReference type="Pfam" id="PF01479">
    <property type="entry name" value="S4"/>
    <property type="match status" value="1"/>
</dbReference>
<dbReference type="AlphaFoldDB" id="B1LY24"/>
<evidence type="ECO:0000256" key="3">
    <source>
        <dbReference type="PROSITE-ProRule" id="PRU00182"/>
    </source>
</evidence>
<evidence type="ECO:0000313" key="8">
    <source>
        <dbReference type="Proteomes" id="UP000006589"/>
    </source>
</evidence>
<feature type="region of interest" description="Disordered" evidence="4">
    <location>
        <begin position="1"/>
        <end position="25"/>
    </location>
</feature>
<dbReference type="SUPFAM" id="SSF53335">
    <property type="entry name" value="S-adenosyl-L-methionine-dependent methyltransferases"/>
    <property type="match status" value="1"/>
</dbReference>
<dbReference type="SUPFAM" id="SSF55174">
    <property type="entry name" value="Alpha-L RNA-binding motif"/>
    <property type="match status" value="1"/>
</dbReference>
<dbReference type="InterPro" id="IPR004538">
    <property type="entry name" value="Hemolysin_A/TlyA"/>
</dbReference>
<dbReference type="PROSITE" id="PS50889">
    <property type="entry name" value="S4"/>
    <property type="match status" value="1"/>
</dbReference>
<feature type="domain" description="Ribosomal RNA methyltransferase FtsJ" evidence="6">
    <location>
        <begin position="79"/>
        <end position="262"/>
    </location>
</feature>
<evidence type="ECO:0000259" key="5">
    <source>
        <dbReference type="Pfam" id="PF01479"/>
    </source>
</evidence>
<dbReference type="eggNOG" id="COG1189">
    <property type="taxonomic scope" value="Bacteria"/>
</dbReference>
<dbReference type="KEGG" id="mrd:Mrad2831_3820"/>